<reference evidence="1" key="1">
    <citation type="submission" date="2023-03" db="EMBL/GenBank/DDBJ databases">
        <title>Massive genome expansion in bonnet fungi (Mycena s.s.) driven by repeated elements and novel gene families across ecological guilds.</title>
        <authorList>
            <consortium name="Lawrence Berkeley National Laboratory"/>
            <person name="Harder C.B."/>
            <person name="Miyauchi S."/>
            <person name="Viragh M."/>
            <person name="Kuo A."/>
            <person name="Thoen E."/>
            <person name="Andreopoulos B."/>
            <person name="Lu D."/>
            <person name="Skrede I."/>
            <person name="Drula E."/>
            <person name="Henrissat B."/>
            <person name="Morin E."/>
            <person name="Kohler A."/>
            <person name="Barry K."/>
            <person name="LaButti K."/>
            <person name="Morin E."/>
            <person name="Salamov A."/>
            <person name="Lipzen A."/>
            <person name="Mereny Z."/>
            <person name="Hegedus B."/>
            <person name="Baldrian P."/>
            <person name="Stursova M."/>
            <person name="Weitz H."/>
            <person name="Taylor A."/>
            <person name="Grigoriev I.V."/>
            <person name="Nagy L.G."/>
            <person name="Martin F."/>
            <person name="Kauserud H."/>
        </authorList>
    </citation>
    <scope>NUCLEOTIDE SEQUENCE</scope>
    <source>
        <strain evidence="1">CBHHK200</strain>
    </source>
</reference>
<organism evidence="1 2">
    <name type="scientific">Mycena alexandri</name>
    <dbReference type="NCBI Taxonomy" id="1745969"/>
    <lineage>
        <taxon>Eukaryota</taxon>
        <taxon>Fungi</taxon>
        <taxon>Dikarya</taxon>
        <taxon>Basidiomycota</taxon>
        <taxon>Agaricomycotina</taxon>
        <taxon>Agaricomycetes</taxon>
        <taxon>Agaricomycetidae</taxon>
        <taxon>Agaricales</taxon>
        <taxon>Marasmiineae</taxon>
        <taxon>Mycenaceae</taxon>
        <taxon>Mycena</taxon>
    </lineage>
</organism>
<evidence type="ECO:0000313" key="2">
    <source>
        <dbReference type="Proteomes" id="UP001218188"/>
    </source>
</evidence>
<evidence type="ECO:0000313" key="1">
    <source>
        <dbReference type="EMBL" id="KAJ7028610.1"/>
    </source>
</evidence>
<sequence length="74" mass="8160">MRRPILAAFAYTLSPSRTRVPVGAPSSAAGVHFLSVPRPFLGAAVRTRELMESLLDTFDDEWCSIVYSPSSTRF</sequence>
<gene>
    <name evidence="1" type="ORF">C8F04DRAFT_1265761</name>
</gene>
<protein>
    <submittedName>
        <fullName evidence="1">Uncharacterized protein</fullName>
    </submittedName>
</protein>
<comment type="caution">
    <text evidence="1">The sequence shown here is derived from an EMBL/GenBank/DDBJ whole genome shotgun (WGS) entry which is preliminary data.</text>
</comment>
<name>A0AAD6WXR9_9AGAR</name>
<dbReference type="EMBL" id="JARJCM010000110">
    <property type="protein sequence ID" value="KAJ7028610.1"/>
    <property type="molecule type" value="Genomic_DNA"/>
</dbReference>
<proteinExistence type="predicted"/>
<keyword evidence="2" id="KW-1185">Reference proteome</keyword>
<accession>A0AAD6WXR9</accession>
<dbReference type="AlphaFoldDB" id="A0AAD6WXR9"/>
<dbReference type="Proteomes" id="UP001218188">
    <property type="component" value="Unassembled WGS sequence"/>
</dbReference>